<dbReference type="Proteomes" id="UP001432322">
    <property type="component" value="Unassembled WGS sequence"/>
</dbReference>
<sequence length="223" mass="24812">SMRSLFILLSLSSICFAGQDQVLGSVHALTHSSFVDLTEGSITEFNSSPLRILGRPTFALGNPTFVPLNSNFTVRSEGGKEIRRAPANGNIAYSFPPPTKLPLPSCFYNPAGYVCCNRELYHFIEDTFRGILNRPNFNPCNIQSAVNFLHKGAEERFNVTMEAMVGLDDFAQKVRFRGTLACKLEVEGKYIMMYATPTADDGTRRKRSVADHESLDNEHAAFF</sequence>
<feature type="chain" id="PRO_5043686227" description="Ground-like domain-containing protein" evidence="1">
    <location>
        <begin position="18"/>
        <end position="223"/>
    </location>
</feature>
<accession>A0AAV5WT94</accession>
<reference evidence="3" key="1">
    <citation type="submission" date="2023-10" db="EMBL/GenBank/DDBJ databases">
        <title>Genome assembly of Pristionchus species.</title>
        <authorList>
            <person name="Yoshida K."/>
            <person name="Sommer R.J."/>
        </authorList>
    </citation>
    <scope>NUCLEOTIDE SEQUENCE</scope>
    <source>
        <strain evidence="3">RS5133</strain>
    </source>
</reference>
<evidence type="ECO:0000259" key="2">
    <source>
        <dbReference type="Pfam" id="PF04155"/>
    </source>
</evidence>
<dbReference type="AlphaFoldDB" id="A0AAV5WT94"/>
<dbReference type="EMBL" id="BTSY01000006">
    <property type="protein sequence ID" value="GMT32967.1"/>
    <property type="molecule type" value="Genomic_DNA"/>
</dbReference>
<dbReference type="PANTHER" id="PTHR31967">
    <property type="entry name" value="GROUNDHOG (HEDGEHOG-LIKE FAMILY)-RELATED"/>
    <property type="match status" value="1"/>
</dbReference>
<dbReference type="InterPro" id="IPR007284">
    <property type="entry name" value="Ground-like_dom"/>
</dbReference>
<organism evidence="3 4">
    <name type="scientific">Pristionchus fissidentatus</name>
    <dbReference type="NCBI Taxonomy" id="1538716"/>
    <lineage>
        <taxon>Eukaryota</taxon>
        <taxon>Metazoa</taxon>
        <taxon>Ecdysozoa</taxon>
        <taxon>Nematoda</taxon>
        <taxon>Chromadorea</taxon>
        <taxon>Rhabditida</taxon>
        <taxon>Rhabditina</taxon>
        <taxon>Diplogasteromorpha</taxon>
        <taxon>Diplogasteroidea</taxon>
        <taxon>Neodiplogasteridae</taxon>
        <taxon>Pristionchus</taxon>
    </lineage>
</organism>
<evidence type="ECO:0000313" key="4">
    <source>
        <dbReference type="Proteomes" id="UP001432322"/>
    </source>
</evidence>
<proteinExistence type="predicted"/>
<evidence type="ECO:0000313" key="3">
    <source>
        <dbReference type="EMBL" id="GMT32967.1"/>
    </source>
</evidence>
<keyword evidence="4" id="KW-1185">Reference proteome</keyword>
<feature type="non-terminal residue" evidence="3">
    <location>
        <position position="1"/>
    </location>
</feature>
<gene>
    <name evidence="3" type="ORF">PFISCL1PPCAC_24264</name>
</gene>
<dbReference type="Pfam" id="PF04155">
    <property type="entry name" value="Ground-like"/>
    <property type="match status" value="1"/>
</dbReference>
<feature type="domain" description="Ground-like" evidence="2">
    <location>
        <begin position="112"/>
        <end position="194"/>
    </location>
</feature>
<protein>
    <recommendedName>
        <fullName evidence="2">Ground-like domain-containing protein</fullName>
    </recommendedName>
</protein>
<comment type="caution">
    <text evidence="3">The sequence shown here is derived from an EMBL/GenBank/DDBJ whole genome shotgun (WGS) entry which is preliminary data.</text>
</comment>
<evidence type="ECO:0000256" key="1">
    <source>
        <dbReference type="SAM" id="SignalP"/>
    </source>
</evidence>
<feature type="signal peptide" evidence="1">
    <location>
        <begin position="1"/>
        <end position="17"/>
    </location>
</feature>
<name>A0AAV5WT94_9BILA</name>
<keyword evidence="1" id="KW-0732">Signal</keyword>
<dbReference type="PANTHER" id="PTHR31967:SF14">
    <property type="entry name" value="GROUND-LIKE DOMAIN-CONTAINING PROTEIN"/>
    <property type="match status" value="1"/>
</dbReference>